<dbReference type="KEGG" id="osn:118761502"/>
<dbReference type="GO" id="GO:0004816">
    <property type="term" value="F:asparagine-tRNA ligase activity"/>
    <property type="evidence" value="ECO:0007669"/>
    <property type="project" value="TreeGrafter"/>
</dbReference>
<reference evidence="10 11" key="1">
    <citation type="submission" date="2025-08" db="UniProtKB">
        <authorList>
            <consortium name="RefSeq"/>
        </authorList>
    </citation>
    <scope>IDENTIFICATION</scope>
</reference>
<evidence type="ECO:0000256" key="3">
    <source>
        <dbReference type="ARBA" id="ARBA00022598"/>
    </source>
</evidence>
<dbReference type="GO" id="GO:0005737">
    <property type="term" value="C:cytoplasm"/>
    <property type="evidence" value="ECO:0007669"/>
    <property type="project" value="UniProtKB-SubCell"/>
</dbReference>
<proteinExistence type="predicted"/>
<evidence type="ECO:0000313" key="11">
    <source>
        <dbReference type="RefSeq" id="XP_036355388.1"/>
    </source>
</evidence>
<organism evidence="9 10">
    <name type="scientific">Octopus sinensis</name>
    <name type="common">East Asian common octopus</name>
    <dbReference type="NCBI Taxonomy" id="2607531"/>
    <lineage>
        <taxon>Eukaryota</taxon>
        <taxon>Metazoa</taxon>
        <taxon>Spiralia</taxon>
        <taxon>Lophotrochozoa</taxon>
        <taxon>Mollusca</taxon>
        <taxon>Cephalopoda</taxon>
        <taxon>Coleoidea</taxon>
        <taxon>Octopodiformes</taxon>
        <taxon>Octopoda</taxon>
        <taxon>Incirrata</taxon>
        <taxon>Octopodidae</taxon>
        <taxon>Octopus</taxon>
    </lineage>
</organism>
<evidence type="ECO:0000256" key="7">
    <source>
        <dbReference type="ARBA" id="ARBA00023146"/>
    </source>
</evidence>
<protein>
    <submittedName>
        <fullName evidence="10 11">Asparagine--tRNA ligase, cytoplasmic-like</fullName>
    </submittedName>
</protein>
<sequence length="114" mass="12878">MTDMIGEPILLYGFPAEIKSFYMSRSAEDNRVTESVDLLMPNVGEIVGGSMRISDEAELNAAFLKNEIDPSPYYWYTQQVQSEFIRRGSLELSLMEDMDLDLSALRPGCWGSII</sequence>
<evidence type="ECO:0000256" key="4">
    <source>
        <dbReference type="ARBA" id="ARBA00022741"/>
    </source>
</evidence>
<dbReference type="GO" id="GO:0006421">
    <property type="term" value="P:asparaginyl-tRNA aminoacylation"/>
    <property type="evidence" value="ECO:0007669"/>
    <property type="project" value="TreeGrafter"/>
</dbReference>
<keyword evidence="5" id="KW-0067">ATP-binding</keyword>
<keyword evidence="2" id="KW-0963">Cytoplasm</keyword>
<keyword evidence="3" id="KW-0436">Ligase</keyword>
<accession>A0A7E6EIF3</accession>
<keyword evidence="7" id="KW-0030">Aminoacyl-tRNA synthetase</keyword>
<dbReference type="RefSeq" id="XP_036355388.1">
    <property type="nucleotide sequence ID" value="XM_036499495.1"/>
</dbReference>
<evidence type="ECO:0000313" key="10">
    <source>
        <dbReference type="RefSeq" id="XP_036355386.1"/>
    </source>
</evidence>
<evidence type="ECO:0000256" key="1">
    <source>
        <dbReference type="ARBA" id="ARBA00004496"/>
    </source>
</evidence>
<dbReference type="KEGG" id="osn:115230075"/>
<keyword evidence="9" id="KW-1185">Reference proteome</keyword>
<dbReference type="GO" id="GO:0005524">
    <property type="term" value="F:ATP binding"/>
    <property type="evidence" value="ECO:0007669"/>
    <property type="project" value="UniProtKB-KW"/>
</dbReference>
<evidence type="ECO:0000256" key="2">
    <source>
        <dbReference type="ARBA" id="ARBA00022490"/>
    </source>
</evidence>
<name>A0A7E6EIF3_9MOLL</name>
<gene>
    <name evidence="10" type="primary">LOC118761502</name>
    <name evidence="11" type="synonym">LOC115230075</name>
</gene>
<evidence type="ECO:0000256" key="5">
    <source>
        <dbReference type="ARBA" id="ARBA00022840"/>
    </source>
</evidence>
<keyword evidence="4" id="KW-0547">Nucleotide-binding</keyword>
<dbReference type="InterPro" id="IPR045864">
    <property type="entry name" value="aa-tRNA-synth_II/BPL/LPL"/>
</dbReference>
<dbReference type="RefSeq" id="XP_036355386.1">
    <property type="nucleotide sequence ID" value="XM_036499493.1"/>
</dbReference>
<feature type="domain" description="Aminoacyl-tRNA synthetase class II (D/K/N)" evidence="8">
    <location>
        <begin position="7"/>
        <end position="82"/>
    </location>
</feature>
<keyword evidence="6" id="KW-0648">Protein biosynthesis</keyword>
<comment type="subcellular location">
    <subcellularLocation>
        <location evidence="1">Cytoplasm</location>
    </subcellularLocation>
</comment>
<dbReference type="Pfam" id="PF00152">
    <property type="entry name" value="tRNA-synt_2"/>
    <property type="match status" value="1"/>
</dbReference>
<dbReference type="Proteomes" id="UP000515154">
    <property type="component" value="Unplaced"/>
</dbReference>
<evidence type="ECO:0000313" key="9">
    <source>
        <dbReference type="Proteomes" id="UP000515154"/>
    </source>
</evidence>
<dbReference type="PANTHER" id="PTHR22594">
    <property type="entry name" value="ASPARTYL/LYSYL-TRNA SYNTHETASE"/>
    <property type="match status" value="1"/>
</dbReference>
<evidence type="ECO:0000256" key="6">
    <source>
        <dbReference type="ARBA" id="ARBA00022917"/>
    </source>
</evidence>
<dbReference type="PANTHER" id="PTHR22594:SF16">
    <property type="entry name" value="ASPARAGINE--TRNA LIGASE, CYTOPLASMIC"/>
    <property type="match status" value="1"/>
</dbReference>
<dbReference type="SUPFAM" id="SSF55681">
    <property type="entry name" value="Class II aaRS and biotin synthetases"/>
    <property type="match status" value="1"/>
</dbReference>
<dbReference type="Gene3D" id="3.30.930.10">
    <property type="entry name" value="Bira Bifunctional Protein, Domain 2"/>
    <property type="match status" value="1"/>
</dbReference>
<dbReference type="InterPro" id="IPR004364">
    <property type="entry name" value="Aa-tRNA-synt_II"/>
</dbReference>
<evidence type="ECO:0000259" key="8">
    <source>
        <dbReference type="Pfam" id="PF00152"/>
    </source>
</evidence>
<dbReference type="AlphaFoldDB" id="A0A7E6EIF3"/>